<dbReference type="PANTHER" id="PTHR47926">
    <property type="entry name" value="PENTATRICOPEPTIDE REPEAT-CONTAINING PROTEIN"/>
    <property type="match status" value="1"/>
</dbReference>
<feature type="repeat" description="PPR" evidence="2">
    <location>
        <begin position="239"/>
        <end position="273"/>
    </location>
</feature>
<dbReference type="GO" id="GO:0009451">
    <property type="term" value="P:RNA modification"/>
    <property type="evidence" value="ECO:0007669"/>
    <property type="project" value="InterPro"/>
</dbReference>
<reference evidence="4" key="1">
    <citation type="submission" date="2021-01" db="EMBL/GenBank/DDBJ databases">
        <title>Adiantum capillus-veneris genome.</title>
        <authorList>
            <person name="Fang Y."/>
            <person name="Liao Q."/>
        </authorList>
    </citation>
    <scope>NUCLEOTIDE SEQUENCE</scope>
    <source>
        <strain evidence="4">H3</strain>
        <tissue evidence="4">Leaf</tissue>
    </source>
</reference>
<dbReference type="InterPro" id="IPR046960">
    <property type="entry name" value="PPR_At4g14850-like_plant"/>
</dbReference>
<keyword evidence="1" id="KW-0677">Repeat</keyword>
<dbReference type="NCBIfam" id="TIGR00756">
    <property type="entry name" value="PPR"/>
    <property type="match status" value="4"/>
</dbReference>
<sequence>MAEFSSPFVSGRASPLPLADTNSRHQHQSQLLIVSSSSVLCWDTRIKATSAETVAAQLASFPTLIEAEVYAHDGGRSASLLSISGVSLLHEGSSCSLHDHNGAAKRDEGVEPRFDDNSSPNVQHSKTNYPANSRSRFSSQKSCHENRLIQSLCNEGYLDKAMDVLRHMPKSATTDAYLSLLKLCTKRKSLAHVKVICAHLVKHRPELTGFLGDFLVVSLARCGAVEDAQEIASKLLRRTVFSWTAIISAYVNRGDELEALKLYECMRKEGVRADAHTYASLLKACSHLHDLAWGKIIHTDARKDGLATENFVGNGLVTMYGKCGDIRDAESAFLDLAYRDVVSWTAMLSAYLEQGQSKKALQLFRQMQEEGITPNRLTCVIALQACVSFAELEEAVTPEEGAGKLVSLEIGQALHAYACRKDLTADAFVGTTLLSMYGNCGSINMAEHMFCMLPHKCVVSYNAMLAAYVDHCHGVKALLLFKHLIDKGLTPDKLTYVSAIQACSTIADKKVSMATDNPSRKHLALKGQGGKALSLHREMQKQRMIIDDVALMLSWTAMLSGFIEKGQGEEALDLYRLMENEGVLLDDVALKCVLQACCLAGSLDVCRTVHSGIVCSGYDVLESVAATLIHAYGNCGSMGDAQSVFDRLSEPDIVSWSACIAGHAGEGDSRACLGMFEKLTVAKLMPDELTFTSILVVCCHSGQVARGLEFFESMSTDFRVTPDLKHYGIMLDLLGRAGDFNCVVELLWGMQMPIDLTMCMCLLGACQTHGNVELARLAFSNAVILQPKDATPYIMMSNIYAKAGMQKFLAEIEASRHKACSKDGWEEDDLEEERICFVS</sequence>
<dbReference type="InterPro" id="IPR046848">
    <property type="entry name" value="E_motif"/>
</dbReference>
<dbReference type="PROSITE" id="PS51375">
    <property type="entry name" value="PPR"/>
    <property type="match status" value="4"/>
</dbReference>
<dbReference type="InterPro" id="IPR002885">
    <property type="entry name" value="PPR_rpt"/>
</dbReference>
<feature type="repeat" description="PPR" evidence="2">
    <location>
        <begin position="551"/>
        <end position="585"/>
    </location>
</feature>
<dbReference type="FunFam" id="1.25.40.10:FF:000158">
    <property type="entry name" value="pentatricopeptide repeat-containing protein At2g33680"/>
    <property type="match status" value="1"/>
</dbReference>
<feature type="repeat" description="PPR" evidence="2">
    <location>
        <begin position="340"/>
        <end position="374"/>
    </location>
</feature>
<dbReference type="EMBL" id="JABFUD020000013">
    <property type="protein sequence ID" value="KAI5071720.1"/>
    <property type="molecule type" value="Genomic_DNA"/>
</dbReference>
<dbReference type="OrthoDB" id="1916565at2759"/>
<dbReference type="FunFam" id="1.25.40.10:FF:000343">
    <property type="entry name" value="Pentatricopeptide repeat-containing protein At3g58590"/>
    <property type="match status" value="1"/>
</dbReference>
<dbReference type="Pfam" id="PF20431">
    <property type="entry name" value="E_motif"/>
    <property type="match status" value="1"/>
</dbReference>
<name>A0A9D4UPT8_ADICA</name>
<comment type="caution">
    <text evidence="4">The sequence shown here is derived from an EMBL/GenBank/DDBJ whole genome shotgun (WGS) entry which is preliminary data.</text>
</comment>
<evidence type="ECO:0008006" key="6">
    <source>
        <dbReference type="Google" id="ProtNLM"/>
    </source>
</evidence>
<protein>
    <recommendedName>
        <fullName evidence="6">Pentatricopeptide repeat-containing protein</fullName>
    </recommendedName>
</protein>
<dbReference type="Proteomes" id="UP000886520">
    <property type="component" value="Chromosome 13"/>
</dbReference>
<keyword evidence="5" id="KW-1185">Reference proteome</keyword>
<proteinExistence type="predicted"/>
<dbReference type="Pfam" id="PF13041">
    <property type="entry name" value="PPR_2"/>
    <property type="match status" value="4"/>
</dbReference>
<evidence type="ECO:0000313" key="5">
    <source>
        <dbReference type="Proteomes" id="UP000886520"/>
    </source>
</evidence>
<gene>
    <name evidence="4" type="ORF">GOP47_0013971</name>
</gene>
<feature type="repeat" description="PPR" evidence="2">
    <location>
        <begin position="457"/>
        <end position="491"/>
    </location>
</feature>
<dbReference type="AlphaFoldDB" id="A0A9D4UPT8"/>
<dbReference type="GO" id="GO:0003723">
    <property type="term" value="F:RNA binding"/>
    <property type="evidence" value="ECO:0007669"/>
    <property type="project" value="InterPro"/>
</dbReference>
<dbReference type="PANTHER" id="PTHR47926:SF382">
    <property type="entry name" value="PENTACOTRIPEPTIDE-REPEAT REGION OF PRORP DOMAIN-CONTAINING PROTEIN"/>
    <property type="match status" value="1"/>
</dbReference>
<evidence type="ECO:0000256" key="1">
    <source>
        <dbReference type="ARBA" id="ARBA00022737"/>
    </source>
</evidence>
<evidence type="ECO:0000256" key="3">
    <source>
        <dbReference type="SAM" id="MobiDB-lite"/>
    </source>
</evidence>
<feature type="compositionally biased region" description="Polar residues" evidence="3">
    <location>
        <begin position="117"/>
        <end position="137"/>
    </location>
</feature>
<organism evidence="4 5">
    <name type="scientific">Adiantum capillus-veneris</name>
    <name type="common">Maidenhair fern</name>
    <dbReference type="NCBI Taxonomy" id="13818"/>
    <lineage>
        <taxon>Eukaryota</taxon>
        <taxon>Viridiplantae</taxon>
        <taxon>Streptophyta</taxon>
        <taxon>Embryophyta</taxon>
        <taxon>Tracheophyta</taxon>
        <taxon>Polypodiopsida</taxon>
        <taxon>Polypodiidae</taxon>
        <taxon>Polypodiales</taxon>
        <taxon>Pteridineae</taxon>
        <taxon>Pteridaceae</taxon>
        <taxon>Vittarioideae</taxon>
        <taxon>Adiantum</taxon>
    </lineage>
</organism>
<evidence type="ECO:0000313" key="4">
    <source>
        <dbReference type="EMBL" id="KAI5071720.1"/>
    </source>
</evidence>
<feature type="compositionally biased region" description="Basic and acidic residues" evidence="3">
    <location>
        <begin position="99"/>
        <end position="116"/>
    </location>
</feature>
<evidence type="ECO:0000256" key="2">
    <source>
        <dbReference type="PROSITE-ProRule" id="PRU00708"/>
    </source>
</evidence>
<dbReference type="Pfam" id="PF01535">
    <property type="entry name" value="PPR"/>
    <property type="match status" value="3"/>
</dbReference>
<feature type="region of interest" description="Disordered" evidence="3">
    <location>
        <begin position="99"/>
        <end position="137"/>
    </location>
</feature>
<dbReference type="InterPro" id="IPR011990">
    <property type="entry name" value="TPR-like_helical_dom_sf"/>
</dbReference>
<dbReference type="FunFam" id="1.25.40.10:FF:000344">
    <property type="entry name" value="Pentatricopeptide repeat-containing protein"/>
    <property type="match status" value="1"/>
</dbReference>
<dbReference type="Gene3D" id="1.25.40.10">
    <property type="entry name" value="Tetratricopeptide repeat domain"/>
    <property type="match status" value="6"/>
</dbReference>
<accession>A0A9D4UPT8</accession>
<dbReference type="GO" id="GO:0048731">
    <property type="term" value="P:system development"/>
    <property type="evidence" value="ECO:0007669"/>
    <property type="project" value="UniProtKB-ARBA"/>
</dbReference>